<dbReference type="InterPro" id="IPR001967">
    <property type="entry name" value="Peptidase_S11_N"/>
</dbReference>
<dbReference type="PRINTS" id="PR00725">
    <property type="entry name" value="DADACBPTASE1"/>
</dbReference>
<keyword evidence="5" id="KW-0573">Peptidoglycan synthesis</keyword>
<feature type="region of interest" description="Disordered" evidence="7">
    <location>
        <begin position="79"/>
        <end position="143"/>
    </location>
</feature>
<name>A0A078ADV7_STYLE</name>
<dbReference type="Pfam" id="PF00768">
    <property type="entry name" value="Peptidase_S11"/>
    <property type="match status" value="2"/>
</dbReference>
<evidence type="ECO:0000256" key="4">
    <source>
        <dbReference type="ARBA" id="ARBA00022960"/>
    </source>
</evidence>
<dbReference type="Gene3D" id="3.40.710.10">
    <property type="entry name" value="DD-peptidase/beta-lactamase superfamily"/>
    <property type="match status" value="1"/>
</dbReference>
<dbReference type="OMA" id="YNANIMT"/>
<dbReference type="PANTHER" id="PTHR21581">
    <property type="entry name" value="D-ALANYL-D-ALANINE CARBOXYPEPTIDASE"/>
    <property type="match status" value="1"/>
</dbReference>
<dbReference type="PANTHER" id="PTHR21581:SF6">
    <property type="entry name" value="TRAFFICKING PROTEIN PARTICLE COMPLEX SUBUNIT 12"/>
    <property type="match status" value="1"/>
</dbReference>
<dbReference type="OrthoDB" id="10254188at2759"/>
<evidence type="ECO:0000313" key="10">
    <source>
        <dbReference type="Proteomes" id="UP000039865"/>
    </source>
</evidence>
<accession>A0A078ADV7</accession>
<dbReference type="GO" id="GO:0008360">
    <property type="term" value="P:regulation of cell shape"/>
    <property type="evidence" value="ECO:0007669"/>
    <property type="project" value="UniProtKB-KW"/>
</dbReference>
<evidence type="ECO:0000256" key="3">
    <source>
        <dbReference type="ARBA" id="ARBA00022801"/>
    </source>
</evidence>
<gene>
    <name evidence="9" type="primary">Contig12878.g653</name>
    <name evidence="9" type="ORF">STYLEM_9387</name>
</gene>
<dbReference type="InterPro" id="IPR012338">
    <property type="entry name" value="Beta-lactam/transpept-like"/>
</dbReference>
<keyword evidence="2" id="KW-0732">Signal</keyword>
<feature type="compositionally biased region" description="Low complexity" evidence="7">
    <location>
        <begin position="116"/>
        <end position="136"/>
    </location>
</feature>
<keyword evidence="10" id="KW-1185">Reference proteome</keyword>
<evidence type="ECO:0000256" key="1">
    <source>
        <dbReference type="ARBA" id="ARBA00007164"/>
    </source>
</evidence>
<dbReference type="InParanoid" id="A0A078ADV7"/>
<feature type="compositionally biased region" description="Polar residues" evidence="7">
    <location>
        <begin position="79"/>
        <end position="88"/>
    </location>
</feature>
<dbReference type="InterPro" id="IPR018044">
    <property type="entry name" value="Peptidase_S11"/>
</dbReference>
<sequence>MDSSAFINNSQVLHQVQPIRTDQKPKILYSQRPPLAKRVPTQQSQRSGLNLKQFEDYYMKNLQHITKRLSDQNQSSIIEQKENLSFTQEDQDARIDERRQSKTRIQSAKPFKDQYNSTGKSNTSNNNNIRSSSQSNRQYDERPSQMKNLIAISIKSYEKPVRDLQSAKASHSQLARAGLQFFRRVDSAEPRRCESKKSIRDDYITSQKTRQNVIPTKHINISTSDVNNSFIEQQSSDGSLLKQKNLSHNGSQARLGKQQDLKRQNSEITKPSTAKLENNQSERLRRLNSIQQNVPLPYISAQSWSIYDINQKKFLNGKKENYKREVASITKMMTFYTCLKIMEKFSIDPSTTIVNVSRTASRTNGTSACLREGDQLSIDQLFYGLMLPSGNDAAYCLAEYFGQYLNDNKYKDQSVQSFQFQWSIVRYFLKEMNLNAFKLRMFQSQFDSPHGLANKHNYSTASDICLLATKCMEIEKFRQVVNTIEYKTSAMSSSNGKKQTKYVWENTNKLLGQVDGFIGCKTGITNPAGPCFCGGYEKDDHKYIVVVLCSKSMEARWVEVPKIVDWAIKKKRITNEYNNSNKGGSKDGDKSRIVRII</sequence>
<dbReference type="SUPFAM" id="SSF56601">
    <property type="entry name" value="beta-lactamase/transpeptidase-like"/>
    <property type="match status" value="1"/>
</dbReference>
<feature type="domain" description="Peptidase S11 D-alanyl-D-alanine carboxypeptidase A N-terminal" evidence="8">
    <location>
        <begin position="427"/>
        <end position="549"/>
    </location>
</feature>
<evidence type="ECO:0000256" key="2">
    <source>
        <dbReference type="ARBA" id="ARBA00022729"/>
    </source>
</evidence>
<evidence type="ECO:0000259" key="8">
    <source>
        <dbReference type="Pfam" id="PF00768"/>
    </source>
</evidence>
<feature type="domain" description="Peptidase S11 D-alanyl-D-alanine carboxypeptidase A N-terminal" evidence="8">
    <location>
        <begin position="296"/>
        <end position="401"/>
    </location>
</feature>
<comment type="similarity">
    <text evidence="1">Belongs to the peptidase S11 family.</text>
</comment>
<feature type="compositionally biased region" description="Basic and acidic residues" evidence="7">
    <location>
        <begin position="91"/>
        <end position="100"/>
    </location>
</feature>
<protein>
    <recommendedName>
        <fullName evidence="8">Peptidase S11 D-alanyl-D-alanine carboxypeptidase A N-terminal domain-containing protein</fullName>
    </recommendedName>
</protein>
<organism evidence="9 10">
    <name type="scientific">Stylonychia lemnae</name>
    <name type="common">Ciliate</name>
    <dbReference type="NCBI Taxonomy" id="5949"/>
    <lineage>
        <taxon>Eukaryota</taxon>
        <taxon>Sar</taxon>
        <taxon>Alveolata</taxon>
        <taxon>Ciliophora</taxon>
        <taxon>Intramacronucleata</taxon>
        <taxon>Spirotrichea</taxon>
        <taxon>Stichotrichia</taxon>
        <taxon>Sporadotrichida</taxon>
        <taxon>Oxytrichidae</taxon>
        <taxon>Stylonychinae</taxon>
        <taxon>Stylonychia</taxon>
    </lineage>
</organism>
<keyword evidence="4" id="KW-0133">Cell shape</keyword>
<dbReference type="GO" id="GO:0009002">
    <property type="term" value="F:serine-type D-Ala-D-Ala carboxypeptidase activity"/>
    <property type="evidence" value="ECO:0007669"/>
    <property type="project" value="InterPro"/>
</dbReference>
<dbReference type="Proteomes" id="UP000039865">
    <property type="component" value="Unassembled WGS sequence"/>
</dbReference>
<feature type="compositionally biased region" description="Polar residues" evidence="7">
    <location>
        <begin position="40"/>
        <end position="50"/>
    </location>
</feature>
<evidence type="ECO:0000313" key="9">
    <source>
        <dbReference type="EMBL" id="CDW80389.1"/>
    </source>
</evidence>
<keyword evidence="6" id="KW-0961">Cell wall biogenesis/degradation</keyword>
<evidence type="ECO:0000256" key="6">
    <source>
        <dbReference type="ARBA" id="ARBA00023316"/>
    </source>
</evidence>
<dbReference type="AlphaFoldDB" id="A0A078ADV7"/>
<evidence type="ECO:0000256" key="5">
    <source>
        <dbReference type="ARBA" id="ARBA00022984"/>
    </source>
</evidence>
<feature type="region of interest" description="Disordered" evidence="7">
    <location>
        <begin position="31"/>
        <end position="50"/>
    </location>
</feature>
<evidence type="ECO:0000256" key="7">
    <source>
        <dbReference type="SAM" id="MobiDB-lite"/>
    </source>
</evidence>
<reference evidence="9 10" key="1">
    <citation type="submission" date="2014-06" db="EMBL/GenBank/DDBJ databases">
        <authorList>
            <person name="Swart Estienne"/>
        </authorList>
    </citation>
    <scope>NUCLEOTIDE SEQUENCE [LARGE SCALE GENOMIC DNA]</scope>
    <source>
        <strain evidence="9 10">130c</strain>
    </source>
</reference>
<dbReference type="EMBL" id="CCKQ01008921">
    <property type="protein sequence ID" value="CDW80389.1"/>
    <property type="molecule type" value="Genomic_DNA"/>
</dbReference>
<dbReference type="GO" id="GO:0006508">
    <property type="term" value="P:proteolysis"/>
    <property type="evidence" value="ECO:0007669"/>
    <property type="project" value="InterPro"/>
</dbReference>
<dbReference type="GO" id="GO:0071555">
    <property type="term" value="P:cell wall organization"/>
    <property type="evidence" value="ECO:0007669"/>
    <property type="project" value="UniProtKB-KW"/>
</dbReference>
<keyword evidence="3" id="KW-0378">Hydrolase</keyword>
<proteinExistence type="inferred from homology"/>